<organism evidence="3">
    <name type="scientific">Caenorhabditis remanei</name>
    <name type="common">Caenorhabditis vulgaris</name>
    <dbReference type="NCBI Taxonomy" id="31234"/>
    <lineage>
        <taxon>Eukaryota</taxon>
        <taxon>Metazoa</taxon>
        <taxon>Ecdysozoa</taxon>
        <taxon>Nematoda</taxon>
        <taxon>Chromadorea</taxon>
        <taxon>Rhabditida</taxon>
        <taxon>Rhabditina</taxon>
        <taxon>Rhabditomorpha</taxon>
        <taxon>Rhabditoidea</taxon>
        <taxon>Rhabditidae</taxon>
        <taxon>Peloderinae</taxon>
        <taxon>Caenorhabditis</taxon>
    </lineage>
</organism>
<evidence type="ECO:0000313" key="2">
    <source>
        <dbReference type="EMBL" id="EFO94592.1"/>
    </source>
</evidence>
<sequence>MEPTFPLLRLPDNAIIKVFQNLPLGTLFFISLVSSKTKKFVTSLGLRADRVDIRIDRLSEVVVHTQVPYFNLPLLPFTLLEFKDWMNHIRTIFCYTSPPNVRFFQGCERFNVQSLKDAIENVNNLLLSRELTNAFSRNVLKHFNIPNNLCLRKNPFEEVLEIQKIFLQNFESIAFHDFFSLDDMLLVNSQKTIFTHPTTQKQFNQFIKHWTHGSNPRLQYLYLLINKTDVVSGEVYLKGIRCMEMSEDAKREIRQKHRLSVNADMIQIRRKDGTPAVIATKDENILYVRFIVLY</sequence>
<feature type="domain" description="F-box" evidence="1">
    <location>
        <begin position="4"/>
        <end position="51"/>
    </location>
</feature>
<dbReference type="CTD" id="9810539"/>
<reference evidence="2" key="1">
    <citation type="submission" date="2007-07" db="EMBL/GenBank/DDBJ databases">
        <title>PCAP assembly of the Caenorhabditis remanei genome.</title>
        <authorList>
            <consortium name="The Caenorhabditis remanei Sequencing Consortium"/>
            <person name="Wilson R.K."/>
        </authorList>
    </citation>
    <scope>NUCLEOTIDE SEQUENCE [LARGE SCALE GENOMIC DNA]</scope>
    <source>
        <strain evidence="2">PB4641</strain>
    </source>
</reference>
<dbReference type="PROSITE" id="PS50181">
    <property type="entry name" value="FBOX"/>
    <property type="match status" value="1"/>
</dbReference>
<dbReference type="AlphaFoldDB" id="E3NEB7"/>
<dbReference type="InParanoid" id="E3NEB7"/>
<dbReference type="OrthoDB" id="1107553at2759"/>
<dbReference type="Pfam" id="PF00646">
    <property type="entry name" value="F-box"/>
    <property type="match status" value="1"/>
</dbReference>
<keyword evidence="3" id="KW-1185">Reference proteome</keyword>
<dbReference type="HOGENOM" id="CLU_028840_1_0_1"/>
<proteinExistence type="predicted"/>
<dbReference type="InterPro" id="IPR053222">
    <property type="entry name" value="Zygotic_Embryogenesis-Asso"/>
</dbReference>
<dbReference type="EMBL" id="DS268620">
    <property type="protein sequence ID" value="EFO94592.1"/>
    <property type="molecule type" value="Genomic_DNA"/>
</dbReference>
<evidence type="ECO:0000313" key="3">
    <source>
        <dbReference type="Proteomes" id="UP000008281"/>
    </source>
</evidence>
<dbReference type="InterPro" id="IPR001810">
    <property type="entry name" value="F-box_dom"/>
</dbReference>
<dbReference type="PANTHER" id="PTHR22899">
    <property type="entry name" value="CYCLIN-RELATED F-BOX FAMILY"/>
    <property type="match status" value="1"/>
</dbReference>
<dbReference type="Pfam" id="PF07735">
    <property type="entry name" value="FBA_2"/>
    <property type="match status" value="1"/>
</dbReference>
<dbReference type="InterPro" id="IPR012885">
    <property type="entry name" value="F-box_Sdz-33"/>
</dbReference>
<dbReference type="PANTHER" id="PTHR22899:SF0">
    <property type="entry name" value="F-BOX ASSOCIATED DOMAIN-CONTAINING PROTEIN-RELATED"/>
    <property type="match status" value="1"/>
</dbReference>
<dbReference type="KEGG" id="crq:GCK72_008556"/>
<evidence type="ECO:0000259" key="1">
    <source>
        <dbReference type="PROSITE" id="PS50181"/>
    </source>
</evidence>
<gene>
    <name evidence="2" type="ORF">CRE_06130</name>
</gene>
<protein>
    <recommendedName>
        <fullName evidence="1">F-box domain-containing protein</fullName>
    </recommendedName>
</protein>
<name>E3NEB7_CAERE</name>
<dbReference type="Proteomes" id="UP000008281">
    <property type="component" value="Unassembled WGS sequence"/>
</dbReference>
<dbReference type="GeneID" id="9810539"/>
<accession>E3NEB7</accession>
<dbReference type="RefSeq" id="XP_003093242.2">
    <property type="nucleotide sequence ID" value="XM_003093194.2"/>
</dbReference>